<dbReference type="EC" id="2.4.2.10" evidence="2 7"/>
<accession>A0A133N6D4</accession>
<dbReference type="PANTHER" id="PTHR19278">
    <property type="entry name" value="OROTATE PHOSPHORIBOSYLTRANSFERASE"/>
    <property type="match status" value="1"/>
</dbReference>
<dbReference type="InterPro" id="IPR023031">
    <property type="entry name" value="OPRT"/>
</dbReference>
<dbReference type="UniPathway" id="UPA00070">
    <property type="reaction ID" value="UER00119"/>
</dbReference>
<feature type="binding site" evidence="7">
    <location>
        <position position="143"/>
    </location>
    <ligand>
        <name>orotate</name>
        <dbReference type="ChEBI" id="CHEBI:30839"/>
    </ligand>
</feature>
<protein>
    <recommendedName>
        <fullName evidence="2 7">Orotate phosphoribosyltransferase</fullName>
        <shortName evidence="7">OPRT</shortName>
        <shortName evidence="7">OPRTase</shortName>
        <ecNumber evidence="2 7">2.4.2.10</ecNumber>
    </recommendedName>
</protein>
<dbReference type="Proteomes" id="UP000070646">
    <property type="component" value="Unassembled WGS sequence"/>
</dbReference>
<dbReference type="NCBIfam" id="TIGR01367">
    <property type="entry name" value="pyrE_Therm"/>
    <property type="match status" value="1"/>
</dbReference>
<dbReference type="PATRIC" id="fig|1502.174.peg.1614"/>
<evidence type="ECO:0000256" key="1">
    <source>
        <dbReference type="ARBA" id="ARBA00004889"/>
    </source>
</evidence>
<evidence type="ECO:0000313" key="10">
    <source>
        <dbReference type="Proteomes" id="UP000070646"/>
    </source>
</evidence>
<comment type="caution">
    <text evidence="9">The sequence shown here is derived from an EMBL/GenBank/DDBJ whole genome shotgun (WGS) entry which is preliminary data.</text>
</comment>
<evidence type="ECO:0000259" key="8">
    <source>
        <dbReference type="Pfam" id="PF00156"/>
    </source>
</evidence>
<evidence type="ECO:0000313" key="9">
    <source>
        <dbReference type="EMBL" id="KXA11871.1"/>
    </source>
</evidence>
<dbReference type="CDD" id="cd06223">
    <property type="entry name" value="PRTases_typeI"/>
    <property type="match status" value="1"/>
</dbReference>
<organism evidence="9 10">
    <name type="scientific">Clostridium perfringens</name>
    <dbReference type="NCBI Taxonomy" id="1502"/>
    <lineage>
        <taxon>Bacteria</taxon>
        <taxon>Bacillati</taxon>
        <taxon>Bacillota</taxon>
        <taxon>Clostridia</taxon>
        <taxon>Eubacteriales</taxon>
        <taxon>Clostridiaceae</taxon>
        <taxon>Clostridium</taxon>
    </lineage>
</organism>
<keyword evidence="3 7" id="KW-0328">Glycosyltransferase</keyword>
<feature type="domain" description="Phosphoribosyltransferase" evidence="8">
    <location>
        <begin position="79"/>
        <end position="176"/>
    </location>
</feature>
<sequence>MIFIKSNFEDIKKINKKVLEELNMKNTDAMVIDTLKEVGALLEGHFLLSSGRHSNRYCQCAQLLKYPEKAEKVLKVVADQLKDIDFDLVVGPAMGGVIVAYELGRQLGKPAIFTERENGEMTLRRGFTIEKGQKVVITEDVVTTGKSFKEAAKVIEEQGGEVVAVVCIVDRTPGNVTDFQMYSSIKLDIESFEAENCPLCKEGIPYIKPGSRNIK</sequence>
<dbReference type="GO" id="GO:0019856">
    <property type="term" value="P:pyrimidine nucleobase biosynthetic process"/>
    <property type="evidence" value="ECO:0007669"/>
    <property type="project" value="InterPro"/>
</dbReference>
<evidence type="ECO:0000256" key="2">
    <source>
        <dbReference type="ARBA" id="ARBA00011971"/>
    </source>
</evidence>
<evidence type="ECO:0000256" key="4">
    <source>
        <dbReference type="ARBA" id="ARBA00022679"/>
    </source>
</evidence>
<dbReference type="SUPFAM" id="SSF53271">
    <property type="entry name" value="PRTase-like"/>
    <property type="match status" value="1"/>
</dbReference>
<dbReference type="GO" id="GO:0004588">
    <property type="term" value="F:orotate phosphoribosyltransferase activity"/>
    <property type="evidence" value="ECO:0007669"/>
    <property type="project" value="UniProtKB-UniRule"/>
</dbReference>
<dbReference type="InterPro" id="IPR006273">
    <property type="entry name" value="Orotate_PRibTrfase_bac"/>
</dbReference>
<evidence type="ECO:0000256" key="7">
    <source>
        <dbReference type="HAMAP-Rule" id="MF_01208"/>
    </source>
</evidence>
<dbReference type="EMBL" id="LRPU01000076">
    <property type="protein sequence ID" value="KXA11871.1"/>
    <property type="molecule type" value="Genomic_DNA"/>
</dbReference>
<name>A0A133N6D4_CLOPF</name>
<comment type="cofactor">
    <cofactor evidence="7">
        <name>Mg(2+)</name>
        <dbReference type="ChEBI" id="CHEBI:18420"/>
    </cofactor>
</comment>
<keyword evidence="6 7" id="KW-0665">Pyrimidine biosynthesis</keyword>
<dbReference type="PANTHER" id="PTHR19278:SF9">
    <property type="entry name" value="URIDINE 5'-MONOPHOSPHATE SYNTHASE"/>
    <property type="match status" value="1"/>
</dbReference>
<dbReference type="HAMAP" id="MF_01208">
    <property type="entry name" value="PyrE"/>
    <property type="match status" value="1"/>
</dbReference>
<comment type="catalytic activity">
    <reaction evidence="7">
        <text>orotidine 5'-phosphate + diphosphate = orotate + 5-phospho-alpha-D-ribose 1-diphosphate</text>
        <dbReference type="Rhea" id="RHEA:10380"/>
        <dbReference type="ChEBI" id="CHEBI:30839"/>
        <dbReference type="ChEBI" id="CHEBI:33019"/>
        <dbReference type="ChEBI" id="CHEBI:57538"/>
        <dbReference type="ChEBI" id="CHEBI:58017"/>
        <dbReference type="EC" id="2.4.2.10"/>
    </reaction>
</comment>
<dbReference type="InterPro" id="IPR029057">
    <property type="entry name" value="PRTase-like"/>
</dbReference>
<dbReference type="Pfam" id="PF00156">
    <property type="entry name" value="Pribosyltran"/>
    <property type="match status" value="1"/>
</dbReference>
<dbReference type="AlphaFoldDB" id="A0A133N6D4"/>
<feature type="binding site" evidence="7">
    <location>
        <position position="171"/>
    </location>
    <ligand>
        <name>orotate</name>
        <dbReference type="ChEBI" id="CHEBI:30839"/>
    </ligand>
</feature>
<dbReference type="Gene3D" id="3.40.50.2020">
    <property type="match status" value="1"/>
</dbReference>
<keyword evidence="4 7" id="KW-0808">Transferase</keyword>
<gene>
    <name evidence="7" type="primary">pyrE</name>
    <name evidence="9" type="ORF">HMPREF3222_01602</name>
</gene>
<evidence type="ECO:0000256" key="6">
    <source>
        <dbReference type="ARBA" id="ARBA00022975"/>
    </source>
</evidence>
<comment type="caution">
    <text evidence="7">Lacks conserved residue(s) required for the propagation of feature annotation.</text>
</comment>
<proteinExistence type="inferred from homology"/>
<comment type="similarity">
    <text evidence="7">Belongs to the purine/pyrimidine phosphoribosyltransferase family. PyrE subfamily.</text>
</comment>
<comment type="function">
    <text evidence="7">Catalyzes the transfer of a ribosyl phosphate group from 5-phosphoribose 1-diphosphate to orotate, leading to the formation of orotidine monophosphate (OMP).</text>
</comment>
<comment type="subunit">
    <text evidence="7">Homodimer.</text>
</comment>
<keyword evidence="5 7" id="KW-0460">Magnesium</keyword>
<dbReference type="InterPro" id="IPR000836">
    <property type="entry name" value="PRTase_dom"/>
</dbReference>
<comment type="pathway">
    <text evidence="1 7">Pyrimidine metabolism; UMP biosynthesis via de novo pathway; UMP from orotate: step 1/2.</text>
</comment>
<dbReference type="GO" id="GO:0044205">
    <property type="term" value="P:'de novo' UMP biosynthetic process"/>
    <property type="evidence" value="ECO:0007669"/>
    <property type="project" value="UniProtKB-UniRule"/>
</dbReference>
<reference evidence="9 10" key="1">
    <citation type="submission" date="2016-01" db="EMBL/GenBank/DDBJ databases">
        <authorList>
            <person name="Oliw E.H."/>
        </authorList>
    </citation>
    <scope>NUCLEOTIDE SEQUENCE [LARGE SCALE GENOMIC DNA]</scope>
    <source>
        <strain evidence="9 10">MJR7757A</strain>
    </source>
</reference>
<feature type="binding site" description="in other chain" evidence="7">
    <location>
        <begin position="139"/>
        <end position="147"/>
    </location>
    <ligand>
        <name>5-phospho-alpha-D-ribose 1-diphosphate</name>
        <dbReference type="ChEBI" id="CHEBI:58017"/>
        <note>ligand shared between dimeric partners</note>
    </ligand>
</feature>
<evidence type="ECO:0000256" key="3">
    <source>
        <dbReference type="ARBA" id="ARBA00022676"/>
    </source>
</evidence>
<dbReference type="GO" id="GO:0000287">
    <property type="term" value="F:magnesium ion binding"/>
    <property type="evidence" value="ECO:0007669"/>
    <property type="project" value="UniProtKB-UniRule"/>
</dbReference>
<evidence type="ECO:0000256" key="5">
    <source>
        <dbReference type="ARBA" id="ARBA00022842"/>
    </source>
</evidence>